<dbReference type="PANTHER" id="PTHR45527">
    <property type="entry name" value="NONRIBOSOMAL PEPTIDE SYNTHETASE"/>
    <property type="match status" value="1"/>
</dbReference>
<keyword evidence="3" id="KW-1185">Reference proteome</keyword>
<proteinExistence type="predicted"/>
<sequence length="162" mass="17445">TDVFDRGSVEVLVGRLVRLLEAVAGDPDRRVGALEVLAPGERARMLGEWNDTAREVPAGSFVELFEERVRCAPDAVAVEFGDVALSYGELNGRANRLARYLVGRGVGPERRVAVALPRSLEWLVAVLGVMKAGGAYVPVDPEYPADRIAYMLQDAGPVAVLT</sequence>
<dbReference type="SUPFAM" id="SSF56801">
    <property type="entry name" value="Acetyl-CoA synthetase-like"/>
    <property type="match status" value="1"/>
</dbReference>
<feature type="non-terminal residue" evidence="2">
    <location>
        <position position="1"/>
    </location>
</feature>
<name>A0ABW7PRV2_9ACTN</name>
<evidence type="ECO:0000259" key="1">
    <source>
        <dbReference type="Pfam" id="PF00501"/>
    </source>
</evidence>
<dbReference type="Proteomes" id="UP001610631">
    <property type="component" value="Unassembled WGS sequence"/>
</dbReference>
<organism evidence="2 3">
    <name type="scientific">Streptomyces racemochromogenes</name>
    <dbReference type="NCBI Taxonomy" id="67353"/>
    <lineage>
        <taxon>Bacteria</taxon>
        <taxon>Bacillati</taxon>
        <taxon>Actinomycetota</taxon>
        <taxon>Actinomycetes</taxon>
        <taxon>Kitasatosporales</taxon>
        <taxon>Streptomycetaceae</taxon>
        <taxon>Streptomyces</taxon>
    </lineage>
</organism>
<evidence type="ECO:0000313" key="3">
    <source>
        <dbReference type="Proteomes" id="UP001610631"/>
    </source>
</evidence>
<evidence type="ECO:0000313" key="2">
    <source>
        <dbReference type="EMBL" id="MFH7600665.1"/>
    </source>
</evidence>
<feature type="domain" description="AMP-dependent synthetase/ligase" evidence="1">
    <location>
        <begin position="65"/>
        <end position="161"/>
    </location>
</feature>
<dbReference type="Gene3D" id="3.40.50.980">
    <property type="match status" value="2"/>
</dbReference>
<feature type="non-terminal residue" evidence="2">
    <location>
        <position position="162"/>
    </location>
</feature>
<dbReference type="Gene3D" id="3.30.559.30">
    <property type="entry name" value="Nonribosomal peptide synthetase, condensation domain"/>
    <property type="match status" value="1"/>
</dbReference>
<dbReference type="RefSeq" id="WP_395514198.1">
    <property type="nucleotide sequence ID" value="NZ_JBBDHD010000328.1"/>
</dbReference>
<reference evidence="2 3" key="1">
    <citation type="submission" date="2024-03" db="EMBL/GenBank/DDBJ databases">
        <title>Whole genome sequencing of Streptomyces racemochromogenes, to identify antimicrobial biosynthetic gene clusters.</title>
        <authorList>
            <person name="Suryawanshi P."/>
            <person name="Krishnaraj P.U."/>
            <person name="Arun Y.P."/>
            <person name="Suryawanshi M.P."/>
            <person name="Rakshit O."/>
        </authorList>
    </citation>
    <scope>NUCLEOTIDE SEQUENCE [LARGE SCALE GENOMIC DNA]</scope>
    <source>
        <strain evidence="2 3">AUDT626</strain>
    </source>
</reference>
<protein>
    <submittedName>
        <fullName evidence="2">AMP-binding protein</fullName>
    </submittedName>
</protein>
<dbReference type="EMBL" id="JBBDHD010000328">
    <property type="protein sequence ID" value="MFH7600665.1"/>
    <property type="molecule type" value="Genomic_DNA"/>
</dbReference>
<dbReference type="PANTHER" id="PTHR45527:SF1">
    <property type="entry name" value="FATTY ACID SYNTHASE"/>
    <property type="match status" value="1"/>
</dbReference>
<comment type="caution">
    <text evidence="2">The sequence shown here is derived from an EMBL/GenBank/DDBJ whole genome shotgun (WGS) entry which is preliminary data.</text>
</comment>
<dbReference type="InterPro" id="IPR000873">
    <property type="entry name" value="AMP-dep_synth/lig_dom"/>
</dbReference>
<dbReference type="Pfam" id="PF00501">
    <property type="entry name" value="AMP-binding"/>
    <property type="match status" value="1"/>
</dbReference>
<accession>A0ABW7PRV2</accession>
<gene>
    <name evidence="2" type="ORF">WDV06_37080</name>
</gene>